<dbReference type="InterPro" id="IPR010649">
    <property type="entry name" value="NapE_TorE"/>
</dbReference>
<name>A0ABQ6ZCL0_9GAMM</name>
<dbReference type="NCBIfam" id="TIGR02973">
    <property type="entry name" value="nitrate_rd_NapE"/>
    <property type="match status" value="1"/>
</dbReference>
<organism evidence="2 3">
    <name type="scientific">Pseudoxanthomonas japonensis</name>
    <dbReference type="NCBI Taxonomy" id="69284"/>
    <lineage>
        <taxon>Bacteria</taxon>
        <taxon>Pseudomonadati</taxon>
        <taxon>Pseudomonadota</taxon>
        <taxon>Gammaproteobacteria</taxon>
        <taxon>Lysobacterales</taxon>
        <taxon>Lysobacteraceae</taxon>
        <taxon>Pseudoxanthomonas</taxon>
    </lineage>
</organism>
<evidence type="ECO:0000313" key="2">
    <source>
        <dbReference type="EMBL" id="KAF1721418.1"/>
    </source>
</evidence>
<dbReference type="EMBL" id="PDWW01000038">
    <property type="protein sequence ID" value="KAF1721418.1"/>
    <property type="molecule type" value="Genomic_DNA"/>
</dbReference>
<keyword evidence="1" id="KW-0472">Membrane</keyword>
<dbReference type="InterPro" id="IPR004448">
    <property type="entry name" value="Nitrate_reductase_NapE"/>
</dbReference>
<comment type="caution">
    <text evidence="2">The sequence shown here is derived from an EMBL/GenBank/DDBJ whole genome shotgun (WGS) entry which is preliminary data.</text>
</comment>
<accession>A0ABQ6ZCL0</accession>
<evidence type="ECO:0000256" key="1">
    <source>
        <dbReference type="SAM" id="Phobius"/>
    </source>
</evidence>
<keyword evidence="3" id="KW-1185">Reference proteome</keyword>
<proteinExistence type="predicted"/>
<dbReference type="Proteomes" id="UP000781710">
    <property type="component" value="Unassembled WGS sequence"/>
</dbReference>
<gene>
    <name evidence="2" type="primary">napE</name>
    <name evidence="2" type="ORF">CSC78_18080</name>
</gene>
<keyword evidence="1" id="KW-0812">Transmembrane</keyword>
<evidence type="ECO:0000313" key="3">
    <source>
        <dbReference type="Proteomes" id="UP000781710"/>
    </source>
</evidence>
<dbReference type="Pfam" id="PF06796">
    <property type="entry name" value="NapE"/>
    <property type="match status" value="1"/>
</dbReference>
<sequence length="56" mass="6113">MEQSEGTAVASKKQERTAFLLLTAVIFPLMAVLIVAGYGFLVWMWQLLFSGPPTGP</sequence>
<reference evidence="2 3" key="1">
    <citation type="submission" date="2017-10" db="EMBL/GenBank/DDBJ databases">
        <title>Whole genome sequencing of members of genus Pseudoxanthomonas.</title>
        <authorList>
            <person name="Kumar S."/>
            <person name="Bansal K."/>
            <person name="Kaur A."/>
            <person name="Patil P."/>
            <person name="Sharma S."/>
            <person name="Patil P.B."/>
        </authorList>
    </citation>
    <scope>NUCLEOTIDE SEQUENCE [LARGE SCALE GENOMIC DNA]</scope>
    <source>
        <strain evidence="2 3">DSM 17109</strain>
    </source>
</reference>
<feature type="transmembrane region" description="Helical" evidence="1">
    <location>
        <begin position="20"/>
        <end position="45"/>
    </location>
</feature>
<protein>
    <submittedName>
        <fullName evidence="2">Periplasmic nitrate reductase, NapE protein</fullName>
    </submittedName>
</protein>
<dbReference type="RefSeq" id="WP_162339259.1">
    <property type="nucleotide sequence ID" value="NZ_JBHSRQ010000012.1"/>
</dbReference>
<keyword evidence="1" id="KW-1133">Transmembrane helix</keyword>